<feature type="transmembrane region" description="Helical" evidence="6">
    <location>
        <begin position="216"/>
        <end position="237"/>
    </location>
</feature>
<feature type="domain" description="Citrate transporter-like" evidence="7">
    <location>
        <begin position="35"/>
        <end position="318"/>
    </location>
</feature>
<comment type="subcellular location">
    <subcellularLocation>
        <location evidence="1">Membrane</location>
        <topology evidence="1">Multi-pass membrane protein</topology>
    </subcellularLocation>
</comment>
<keyword evidence="4 6" id="KW-1133">Transmembrane helix</keyword>
<protein>
    <submittedName>
        <fullName evidence="8">SLC13 family permease</fullName>
    </submittedName>
</protein>
<gene>
    <name evidence="8" type="ORF">OW255_05250</name>
</gene>
<dbReference type="PANTHER" id="PTHR43568">
    <property type="entry name" value="P PROTEIN"/>
    <property type="match status" value="1"/>
</dbReference>
<dbReference type="InterPro" id="IPR051475">
    <property type="entry name" value="Diverse_Ion_Transporter"/>
</dbReference>
<feature type="transmembrane region" description="Helical" evidence="6">
    <location>
        <begin position="324"/>
        <end position="349"/>
    </location>
</feature>
<evidence type="ECO:0000313" key="9">
    <source>
        <dbReference type="Proteomes" id="UP001163115"/>
    </source>
</evidence>
<proteinExistence type="predicted"/>
<evidence type="ECO:0000259" key="7">
    <source>
        <dbReference type="Pfam" id="PF03600"/>
    </source>
</evidence>
<name>A0ABY7AGE9_9FIRM</name>
<feature type="transmembrane region" description="Helical" evidence="6">
    <location>
        <begin position="26"/>
        <end position="46"/>
    </location>
</feature>
<evidence type="ECO:0000256" key="4">
    <source>
        <dbReference type="ARBA" id="ARBA00022989"/>
    </source>
</evidence>
<keyword evidence="5 6" id="KW-0472">Membrane</keyword>
<dbReference type="Pfam" id="PF03600">
    <property type="entry name" value="CitMHS"/>
    <property type="match status" value="1"/>
</dbReference>
<dbReference type="InterPro" id="IPR004680">
    <property type="entry name" value="Cit_transptr-like_dom"/>
</dbReference>
<evidence type="ECO:0000256" key="3">
    <source>
        <dbReference type="ARBA" id="ARBA00022692"/>
    </source>
</evidence>
<dbReference type="EMBL" id="CP113524">
    <property type="protein sequence ID" value="WAJ24914.1"/>
    <property type="molecule type" value="Genomic_DNA"/>
</dbReference>
<feature type="transmembrane region" description="Helical" evidence="6">
    <location>
        <begin position="257"/>
        <end position="275"/>
    </location>
</feature>
<evidence type="ECO:0000256" key="1">
    <source>
        <dbReference type="ARBA" id="ARBA00004141"/>
    </source>
</evidence>
<feature type="transmembrane region" description="Helical" evidence="6">
    <location>
        <begin position="361"/>
        <end position="383"/>
    </location>
</feature>
<accession>A0ABY7AGE9</accession>
<keyword evidence="2" id="KW-0813">Transport</keyword>
<dbReference type="Proteomes" id="UP001163115">
    <property type="component" value="Chromosome"/>
</dbReference>
<feature type="transmembrane region" description="Helical" evidence="6">
    <location>
        <begin position="174"/>
        <end position="195"/>
    </location>
</feature>
<keyword evidence="9" id="KW-1185">Reference proteome</keyword>
<dbReference type="RefSeq" id="WP_268115857.1">
    <property type="nucleotide sequence ID" value="NZ_CP113524.1"/>
</dbReference>
<keyword evidence="3 6" id="KW-0812">Transmembrane</keyword>
<evidence type="ECO:0000256" key="2">
    <source>
        <dbReference type="ARBA" id="ARBA00022448"/>
    </source>
</evidence>
<feature type="transmembrane region" description="Helical" evidence="6">
    <location>
        <begin position="134"/>
        <end position="154"/>
    </location>
</feature>
<evidence type="ECO:0000256" key="6">
    <source>
        <dbReference type="SAM" id="Phobius"/>
    </source>
</evidence>
<evidence type="ECO:0000256" key="5">
    <source>
        <dbReference type="ARBA" id="ARBA00023136"/>
    </source>
</evidence>
<feature type="transmembrane region" description="Helical" evidence="6">
    <location>
        <begin position="296"/>
        <end position="318"/>
    </location>
</feature>
<dbReference type="PANTHER" id="PTHR43568:SF1">
    <property type="entry name" value="P PROTEIN"/>
    <property type="match status" value="1"/>
</dbReference>
<evidence type="ECO:0000313" key="8">
    <source>
        <dbReference type="EMBL" id="WAJ24914.1"/>
    </source>
</evidence>
<organism evidence="8 9">
    <name type="scientific">Lacrimispora xylanolytica</name>
    <dbReference type="NCBI Taxonomy" id="29375"/>
    <lineage>
        <taxon>Bacteria</taxon>
        <taxon>Bacillati</taxon>
        <taxon>Bacillota</taxon>
        <taxon>Clostridia</taxon>
        <taxon>Lachnospirales</taxon>
        <taxon>Lachnospiraceae</taxon>
        <taxon>Lacrimispora</taxon>
    </lineage>
</organism>
<feature type="transmembrane region" description="Helical" evidence="6">
    <location>
        <begin position="94"/>
        <end position="127"/>
    </location>
</feature>
<sequence length="384" mass="42923">MIQQELPMDKHPGNHLVQTWIKIKQYVTSNVIFSVSLFAAIISSFFQLPRWEYIDFKVIVCLFELMIVVDAFDQFHFLQYIATKVCKSCKTERALTMALCLTSFLVSMLLTNDVTLLAIVPILIIISKKSSYDIVIPCVLVTIAANLGSSMTPFGNPQNLFLFSFYKMSTKTFLGFSLPLCILSLVLLVLLGFIVKSKKIQFEMEDVRIQNKKGMGFYSLLLILVILSVFNLIPYLAVFPIVILSTLITNKKLLKQANYQLIFTFVFIFVAVGNVSHIPQLNQYLSDLVHTPKATYIYSLLLSQFISNVPATIAIAPFSSHAKALYYGVNIGGLGTPVASLASIIAYSLYSSQYGENKAKFLIHFTVLNFSCLAVLGIAGFLMI</sequence>
<reference evidence="8" key="1">
    <citation type="submission" date="2022-11" db="EMBL/GenBank/DDBJ databases">
        <title>Lacrimispora xylanolytica sy1, complete genome.</title>
        <authorList>
            <person name="Choi S."/>
        </authorList>
    </citation>
    <scope>NUCLEOTIDE SEQUENCE</scope>
    <source>
        <strain evidence="8">Sy1</strain>
    </source>
</reference>